<evidence type="ECO:0000313" key="2">
    <source>
        <dbReference type="EMBL" id="VEL10306.1"/>
    </source>
</evidence>
<keyword evidence="3" id="KW-1185">Reference proteome</keyword>
<comment type="caution">
    <text evidence="2">The sequence shown here is derived from an EMBL/GenBank/DDBJ whole genome shotgun (WGS) entry which is preliminary data.</text>
</comment>
<dbReference type="Proteomes" id="UP000784294">
    <property type="component" value="Unassembled WGS sequence"/>
</dbReference>
<feature type="region of interest" description="Disordered" evidence="1">
    <location>
        <begin position="1"/>
        <end position="30"/>
    </location>
</feature>
<name>A0A3S5CCS3_9PLAT</name>
<reference evidence="2" key="1">
    <citation type="submission" date="2018-11" db="EMBL/GenBank/DDBJ databases">
        <authorList>
            <consortium name="Pathogen Informatics"/>
        </authorList>
    </citation>
    <scope>NUCLEOTIDE SEQUENCE</scope>
</reference>
<evidence type="ECO:0000256" key="1">
    <source>
        <dbReference type="SAM" id="MobiDB-lite"/>
    </source>
</evidence>
<dbReference type="EMBL" id="CAAALY010008638">
    <property type="protein sequence ID" value="VEL10306.1"/>
    <property type="molecule type" value="Genomic_DNA"/>
</dbReference>
<protein>
    <submittedName>
        <fullName evidence="2">Uncharacterized protein</fullName>
    </submittedName>
</protein>
<feature type="compositionally biased region" description="Basic and acidic residues" evidence="1">
    <location>
        <begin position="8"/>
        <end position="26"/>
    </location>
</feature>
<evidence type="ECO:0000313" key="3">
    <source>
        <dbReference type="Proteomes" id="UP000784294"/>
    </source>
</evidence>
<organism evidence="2 3">
    <name type="scientific">Protopolystoma xenopodis</name>
    <dbReference type="NCBI Taxonomy" id="117903"/>
    <lineage>
        <taxon>Eukaryota</taxon>
        <taxon>Metazoa</taxon>
        <taxon>Spiralia</taxon>
        <taxon>Lophotrochozoa</taxon>
        <taxon>Platyhelminthes</taxon>
        <taxon>Monogenea</taxon>
        <taxon>Polyopisthocotylea</taxon>
        <taxon>Polystomatidea</taxon>
        <taxon>Polystomatidae</taxon>
        <taxon>Protopolystoma</taxon>
    </lineage>
</organism>
<sequence length="242" mass="26626">PWGASHNNKPDRTGTPETADKIRPDDPSGIPAIQVSGRVGVYLNASEYELISFDWLSKKARTVPLPTSSQSLQPPGRDPNGVSTCQLGPSGSWSQTGFVPYNSHAHSWRESLLQFIRHGRPMPICALPGSLAHLPHLRVHLLHAQLQSSRSRRSPLRVDLALCCARRRVARLALVLLLNQNGRRPLLLDPSNCSCSTAARPPYPLLETLAHTPPQFFAPSCLRFTDHLSHSLVSGEFNPHSL</sequence>
<gene>
    <name evidence="2" type="ORF">PXEA_LOCUS3746</name>
</gene>
<feature type="non-terminal residue" evidence="2">
    <location>
        <position position="1"/>
    </location>
</feature>
<accession>A0A3S5CCS3</accession>
<proteinExistence type="predicted"/>
<dbReference type="AlphaFoldDB" id="A0A3S5CCS3"/>